<proteinExistence type="predicted"/>
<gene>
    <name evidence="1" type="ORF">LCGC14_0708710</name>
</gene>
<comment type="caution">
    <text evidence="1">The sequence shown here is derived from an EMBL/GenBank/DDBJ whole genome shotgun (WGS) entry which is preliminary data.</text>
</comment>
<name>A0A0F9R163_9ZZZZ</name>
<dbReference type="EMBL" id="LAZR01001550">
    <property type="protein sequence ID" value="KKN42897.1"/>
    <property type="molecule type" value="Genomic_DNA"/>
</dbReference>
<organism evidence="1">
    <name type="scientific">marine sediment metagenome</name>
    <dbReference type="NCBI Taxonomy" id="412755"/>
    <lineage>
        <taxon>unclassified sequences</taxon>
        <taxon>metagenomes</taxon>
        <taxon>ecological metagenomes</taxon>
    </lineage>
</organism>
<dbReference type="AlphaFoldDB" id="A0A0F9R163"/>
<evidence type="ECO:0000313" key="1">
    <source>
        <dbReference type="EMBL" id="KKN42897.1"/>
    </source>
</evidence>
<sequence>MTVDYEKELRANKIEMIQFLAEQMVTYKFNEFKDYPIAEDADIPTLDAEIKVLRIQVKKAKLGQAKVVKFDKLEADRANLTPEELKQLQEDQERINSRQNWGLGVLEQRASLKGNIDKPNTIILRYRGNGIDNEFRSKYPDGVLM</sequence>
<reference evidence="1" key="1">
    <citation type="journal article" date="2015" name="Nature">
        <title>Complex archaea that bridge the gap between prokaryotes and eukaryotes.</title>
        <authorList>
            <person name="Spang A."/>
            <person name="Saw J.H."/>
            <person name="Jorgensen S.L."/>
            <person name="Zaremba-Niedzwiedzka K."/>
            <person name="Martijn J."/>
            <person name="Lind A.E."/>
            <person name="van Eijk R."/>
            <person name="Schleper C."/>
            <person name="Guy L."/>
            <person name="Ettema T.J."/>
        </authorList>
    </citation>
    <scope>NUCLEOTIDE SEQUENCE</scope>
</reference>
<protein>
    <submittedName>
        <fullName evidence="1">Uncharacterized protein</fullName>
    </submittedName>
</protein>
<accession>A0A0F9R163</accession>